<reference evidence="3" key="2">
    <citation type="submission" date="2015-01" db="EMBL/GenBank/DDBJ databases">
        <title>Evolutionary Origins and Diversification of the Mycorrhizal Mutualists.</title>
        <authorList>
            <consortium name="DOE Joint Genome Institute"/>
            <consortium name="Mycorrhizal Genomics Consortium"/>
            <person name="Kohler A."/>
            <person name="Kuo A."/>
            <person name="Nagy L.G."/>
            <person name="Floudas D."/>
            <person name="Copeland A."/>
            <person name="Barry K.W."/>
            <person name="Cichocki N."/>
            <person name="Veneault-Fourrey C."/>
            <person name="LaButti K."/>
            <person name="Lindquist E.A."/>
            <person name="Lipzen A."/>
            <person name="Lundell T."/>
            <person name="Morin E."/>
            <person name="Murat C."/>
            <person name="Riley R."/>
            <person name="Ohm R."/>
            <person name="Sun H."/>
            <person name="Tunlid A."/>
            <person name="Henrissat B."/>
            <person name="Grigoriev I.V."/>
            <person name="Hibbett D.S."/>
            <person name="Martin F."/>
        </authorList>
    </citation>
    <scope>NUCLEOTIDE SEQUENCE [LARGE SCALE GENOMIC DNA]</scope>
    <source>
        <strain evidence="3">UH-Slu-Lm8-n1</strain>
    </source>
</reference>
<dbReference type="HOGENOM" id="CLU_109463_1_0_1"/>
<evidence type="ECO:0000313" key="3">
    <source>
        <dbReference type="Proteomes" id="UP000054485"/>
    </source>
</evidence>
<feature type="transmembrane region" description="Helical" evidence="1">
    <location>
        <begin position="12"/>
        <end position="33"/>
    </location>
</feature>
<feature type="transmembrane region" description="Helical" evidence="1">
    <location>
        <begin position="146"/>
        <end position="166"/>
    </location>
</feature>
<proteinExistence type="predicted"/>
<evidence type="ECO:0000256" key="1">
    <source>
        <dbReference type="SAM" id="Phobius"/>
    </source>
</evidence>
<feature type="transmembrane region" description="Helical" evidence="1">
    <location>
        <begin position="77"/>
        <end position="98"/>
    </location>
</feature>
<dbReference type="InParanoid" id="A0A0D0BBA2"/>
<protein>
    <recommendedName>
        <fullName evidence="4">MARVEL domain-containing protein</fullName>
    </recommendedName>
</protein>
<feature type="transmembrane region" description="Helical" evidence="1">
    <location>
        <begin position="45"/>
        <end position="70"/>
    </location>
</feature>
<keyword evidence="1" id="KW-0812">Transmembrane</keyword>
<evidence type="ECO:0000313" key="2">
    <source>
        <dbReference type="EMBL" id="KIK43532.1"/>
    </source>
</evidence>
<dbReference type="AlphaFoldDB" id="A0A0D0BBA2"/>
<keyword evidence="1" id="KW-1133">Transmembrane helix</keyword>
<evidence type="ECO:0008006" key="4">
    <source>
        <dbReference type="Google" id="ProtNLM"/>
    </source>
</evidence>
<accession>A0A0D0BBA2</accession>
<keyword evidence="3" id="KW-1185">Reference proteome</keyword>
<dbReference type="EMBL" id="KN835210">
    <property type="protein sequence ID" value="KIK43532.1"/>
    <property type="molecule type" value="Genomic_DNA"/>
</dbReference>
<name>A0A0D0BBA2_9AGAM</name>
<dbReference type="OrthoDB" id="3226059at2759"/>
<gene>
    <name evidence="2" type="ORF">CY34DRAFT_81621</name>
</gene>
<organism evidence="2 3">
    <name type="scientific">Suillus luteus UH-Slu-Lm8-n1</name>
    <dbReference type="NCBI Taxonomy" id="930992"/>
    <lineage>
        <taxon>Eukaryota</taxon>
        <taxon>Fungi</taxon>
        <taxon>Dikarya</taxon>
        <taxon>Basidiomycota</taxon>
        <taxon>Agaricomycotina</taxon>
        <taxon>Agaricomycetes</taxon>
        <taxon>Agaricomycetidae</taxon>
        <taxon>Boletales</taxon>
        <taxon>Suillineae</taxon>
        <taxon>Suillaceae</taxon>
        <taxon>Suillus</taxon>
    </lineage>
</organism>
<keyword evidence="1" id="KW-0472">Membrane</keyword>
<reference evidence="2 3" key="1">
    <citation type="submission" date="2014-04" db="EMBL/GenBank/DDBJ databases">
        <authorList>
            <consortium name="DOE Joint Genome Institute"/>
            <person name="Kuo A."/>
            <person name="Ruytinx J."/>
            <person name="Rineau F."/>
            <person name="Colpaert J."/>
            <person name="Kohler A."/>
            <person name="Nagy L.G."/>
            <person name="Floudas D."/>
            <person name="Copeland A."/>
            <person name="Barry K.W."/>
            <person name="Cichocki N."/>
            <person name="Veneault-Fourrey C."/>
            <person name="LaButti K."/>
            <person name="Lindquist E.A."/>
            <person name="Lipzen A."/>
            <person name="Lundell T."/>
            <person name="Morin E."/>
            <person name="Murat C."/>
            <person name="Sun H."/>
            <person name="Tunlid A."/>
            <person name="Henrissat B."/>
            <person name="Grigoriev I.V."/>
            <person name="Hibbett D.S."/>
            <person name="Martin F."/>
            <person name="Nordberg H.P."/>
            <person name="Cantor M.N."/>
            <person name="Hua S.X."/>
        </authorList>
    </citation>
    <scope>NUCLEOTIDE SEQUENCE [LARGE SCALE GENOMIC DNA]</scope>
    <source>
        <strain evidence="2 3">UH-Slu-Lm8-n1</strain>
    </source>
</reference>
<dbReference type="Proteomes" id="UP000054485">
    <property type="component" value="Unassembled WGS sequence"/>
</dbReference>
<sequence length="182" mass="19915">MPYIKAHYHPFLFILITMCAMAELGLTAYLISVGNESRNWPSARYHSLLIFFEFNAVWTTLFGAAYMLWIVDGAVHFLASIASSIVWLAITSALWGAAAGMMHNTRTGGDCNWISSSSTSVNGVLPCDPPQELSVSSCRETLTVEAVGWVLFGLCVLTLVATCMWVRTSKRGYVSAGYKPGM</sequence>